<comment type="similarity">
    <text evidence="8">Belongs to the two pore domain potassium channel (TC 1.A.1.8) family.</text>
</comment>
<feature type="region of interest" description="Disordered" evidence="9">
    <location>
        <begin position="1"/>
        <end position="26"/>
    </location>
</feature>
<dbReference type="Proteomes" id="UP000515154">
    <property type="component" value="Linkage group LG1"/>
</dbReference>
<keyword evidence="4 10" id="KW-1133">Transmembrane helix</keyword>
<feature type="transmembrane region" description="Helical" evidence="10">
    <location>
        <begin position="302"/>
        <end position="322"/>
    </location>
</feature>
<reference evidence="13 14" key="1">
    <citation type="submission" date="2025-08" db="UniProtKB">
        <authorList>
            <consortium name="RefSeq"/>
        </authorList>
    </citation>
    <scope>IDENTIFICATION</scope>
</reference>
<evidence type="ECO:0000256" key="3">
    <source>
        <dbReference type="ARBA" id="ARBA00022692"/>
    </source>
</evidence>
<dbReference type="RefSeq" id="XP_036361655.1">
    <property type="nucleotide sequence ID" value="XM_036505762.1"/>
</dbReference>
<feature type="transmembrane region" description="Helical" evidence="10">
    <location>
        <begin position="62"/>
        <end position="87"/>
    </location>
</feature>
<dbReference type="GO" id="GO:0005886">
    <property type="term" value="C:plasma membrane"/>
    <property type="evidence" value="ECO:0007669"/>
    <property type="project" value="TreeGrafter"/>
</dbReference>
<feature type="transmembrane region" description="Helical" evidence="10">
    <location>
        <begin position="334"/>
        <end position="352"/>
    </location>
</feature>
<dbReference type="GO" id="GO:0015271">
    <property type="term" value="F:outward rectifier potassium channel activity"/>
    <property type="evidence" value="ECO:0007669"/>
    <property type="project" value="TreeGrafter"/>
</dbReference>
<feature type="transmembrane region" description="Helical" evidence="10">
    <location>
        <begin position="166"/>
        <end position="187"/>
    </location>
</feature>
<evidence type="ECO:0000256" key="8">
    <source>
        <dbReference type="RuleBase" id="RU003857"/>
    </source>
</evidence>
<feature type="domain" description="Potassium channel" evidence="11">
    <location>
        <begin position="310"/>
        <end position="390"/>
    </location>
</feature>
<sequence>MGSDQQENKDTAVVSGNNRNAGNSKKSGCFGCCCKKEPASKEEQKIPKRGFGQKCRSCGLKFVAFLFSHIGLTCLVAGYSILGGYVFMKIEKPFEVTQRSNVGKIRRLAVSRLWNYTENLNILKEEHWKQKVDEKLKYFQLEIFKAVKNEGWDGTDEVSPDYEGQWSFSGALLYSVTVITTIGYGHIAPKTVWGRLATIAYAVFGIPLTLLCLANLGNLLASCFRVFYYQVLCCQWCKKTKTKNRTPAIRSEMAPTYVQSGNLNMENSESVNSTFIDGSNVTPRDTVVYSIDESPENETRNIPVVVTLLIMTGYILCGTLLFTMWEKDWNYVEGSYFCFITLSTIGFGDFVPGSSLDSWHNQSKQIICSVYLLFGLALVAMCFELMQNQVRETFTRLGRKLGIIKSNR</sequence>
<evidence type="ECO:0000256" key="2">
    <source>
        <dbReference type="ARBA" id="ARBA00022448"/>
    </source>
</evidence>
<evidence type="ECO:0000259" key="11">
    <source>
        <dbReference type="Pfam" id="PF07885"/>
    </source>
</evidence>
<dbReference type="PANTHER" id="PTHR11003:SF334">
    <property type="entry name" value="FI03418P"/>
    <property type="match status" value="1"/>
</dbReference>
<gene>
    <name evidence="13 14" type="primary">LOC115219206</name>
</gene>
<feature type="transmembrane region" description="Helical" evidence="10">
    <location>
        <begin position="199"/>
        <end position="221"/>
    </location>
</feature>
<dbReference type="GO" id="GO:0022841">
    <property type="term" value="F:potassium ion leak channel activity"/>
    <property type="evidence" value="ECO:0007669"/>
    <property type="project" value="TreeGrafter"/>
</dbReference>
<dbReference type="RefSeq" id="XP_029645189.1">
    <property type="nucleotide sequence ID" value="XM_029789329.2"/>
</dbReference>
<evidence type="ECO:0000313" key="14">
    <source>
        <dbReference type="RefSeq" id="XP_036361655.1"/>
    </source>
</evidence>
<feature type="compositionally biased region" description="Polar residues" evidence="9">
    <location>
        <begin position="14"/>
        <end position="23"/>
    </location>
</feature>
<evidence type="ECO:0000313" key="13">
    <source>
        <dbReference type="RefSeq" id="XP_029645189.1"/>
    </source>
</evidence>
<dbReference type="Pfam" id="PF07885">
    <property type="entry name" value="Ion_trans_2"/>
    <property type="match status" value="2"/>
</dbReference>
<dbReference type="PANTHER" id="PTHR11003">
    <property type="entry name" value="POTASSIUM CHANNEL, SUBFAMILY K"/>
    <property type="match status" value="1"/>
</dbReference>
<comment type="subcellular location">
    <subcellularLocation>
        <location evidence="1">Membrane</location>
        <topology evidence="1">Multi-pass membrane protein</topology>
    </subcellularLocation>
</comment>
<keyword evidence="7 8" id="KW-0407">Ion channel</keyword>
<evidence type="ECO:0000256" key="10">
    <source>
        <dbReference type="SAM" id="Phobius"/>
    </source>
</evidence>
<evidence type="ECO:0000256" key="1">
    <source>
        <dbReference type="ARBA" id="ARBA00004141"/>
    </source>
</evidence>
<dbReference type="Gene3D" id="1.10.287.70">
    <property type="match status" value="1"/>
</dbReference>
<accession>A0A6P7T383</accession>
<feature type="domain" description="Potassium channel" evidence="11">
    <location>
        <begin position="165"/>
        <end position="220"/>
    </location>
</feature>
<evidence type="ECO:0000256" key="5">
    <source>
        <dbReference type="ARBA" id="ARBA00023065"/>
    </source>
</evidence>
<keyword evidence="12" id="KW-1185">Reference proteome</keyword>
<evidence type="ECO:0000256" key="6">
    <source>
        <dbReference type="ARBA" id="ARBA00023136"/>
    </source>
</evidence>
<dbReference type="SUPFAM" id="SSF81324">
    <property type="entry name" value="Voltage-gated potassium channels"/>
    <property type="match status" value="2"/>
</dbReference>
<keyword evidence="6 10" id="KW-0472">Membrane</keyword>
<name>A0A6P7T383_9MOLL</name>
<evidence type="ECO:0000256" key="9">
    <source>
        <dbReference type="SAM" id="MobiDB-lite"/>
    </source>
</evidence>
<feature type="transmembrane region" description="Helical" evidence="10">
    <location>
        <begin position="364"/>
        <end position="386"/>
    </location>
</feature>
<feature type="compositionally biased region" description="Basic and acidic residues" evidence="9">
    <location>
        <begin position="1"/>
        <end position="10"/>
    </location>
</feature>
<dbReference type="InterPro" id="IPR003280">
    <property type="entry name" value="2pore_dom_K_chnl"/>
</dbReference>
<evidence type="ECO:0000256" key="4">
    <source>
        <dbReference type="ARBA" id="ARBA00022989"/>
    </source>
</evidence>
<dbReference type="InterPro" id="IPR013099">
    <property type="entry name" value="K_chnl_dom"/>
</dbReference>
<keyword evidence="3 8" id="KW-0812">Transmembrane</keyword>
<dbReference type="PRINTS" id="PR01333">
    <property type="entry name" value="2POREKCHANEL"/>
</dbReference>
<dbReference type="AlphaFoldDB" id="A0A6P7T383"/>
<keyword evidence="2 8" id="KW-0813">Transport</keyword>
<evidence type="ECO:0000313" key="12">
    <source>
        <dbReference type="Proteomes" id="UP000515154"/>
    </source>
</evidence>
<evidence type="ECO:0000256" key="7">
    <source>
        <dbReference type="ARBA" id="ARBA00023303"/>
    </source>
</evidence>
<proteinExistence type="inferred from homology"/>
<keyword evidence="5 8" id="KW-0406">Ion transport</keyword>
<protein>
    <submittedName>
        <fullName evidence="13 14">Potassium channel subfamily K member 4-like isoform X1</fullName>
    </submittedName>
</protein>
<dbReference type="KEGG" id="osn:115219206"/>
<dbReference type="GO" id="GO:0030322">
    <property type="term" value="P:stabilization of membrane potential"/>
    <property type="evidence" value="ECO:0007669"/>
    <property type="project" value="TreeGrafter"/>
</dbReference>
<organism evidence="12 13">
    <name type="scientific">Octopus sinensis</name>
    <name type="common">East Asian common octopus</name>
    <dbReference type="NCBI Taxonomy" id="2607531"/>
    <lineage>
        <taxon>Eukaryota</taxon>
        <taxon>Metazoa</taxon>
        <taxon>Spiralia</taxon>
        <taxon>Lophotrochozoa</taxon>
        <taxon>Mollusca</taxon>
        <taxon>Cephalopoda</taxon>
        <taxon>Coleoidea</taxon>
        <taxon>Octopodiformes</taxon>
        <taxon>Octopoda</taxon>
        <taxon>Incirrata</taxon>
        <taxon>Octopodidae</taxon>
        <taxon>Octopus</taxon>
    </lineage>
</organism>